<protein>
    <submittedName>
        <fullName evidence="3">Alpha/beta hydrolase family protein</fullName>
    </submittedName>
</protein>
<keyword evidence="3" id="KW-0378">Hydrolase</keyword>
<feature type="domain" description="Peptidase S9 prolyl oligopeptidase catalytic" evidence="2">
    <location>
        <begin position="210"/>
        <end position="273"/>
    </location>
</feature>
<dbReference type="Gene3D" id="3.40.50.1820">
    <property type="entry name" value="alpha/beta hydrolase"/>
    <property type="match status" value="2"/>
</dbReference>
<dbReference type="AlphaFoldDB" id="A0A517Z385"/>
<dbReference type="PANTHER" id="PTHR47381">
    <property type="entry name" value="ALPHA/BETA-HYDROLASES SUPERFAMILY PROTEIN"/>
    <property type="match status" value="1"/>
</dbReference>
<evidence type="ECO:0000256" key="1">
    <source>
        <dbReference type="SAM" id="SignalP"/>
    </source>
</evidence>
<dbReference type="SUPFAM" id="SSF53474">
    <property type="entry name" value="alpha/beta-Hydrolases"/>
    <property type="match status" value="1"/>
</dbReference>
<gene>
    <name evidence="3" type="ORF">Mal4_12190</name>
</gene>
<dbReference type="Pfam" id="PF00326">
    <property type="entry name" value="Peptidase_S9"/>
    <property type="match status" value="1"/>
</dbReference>
<evidence type="ECO:0000259" key="2">
    <source>
        <dbReference type="Pfam" id="PF00326"/>
    </source>
</evidence>
<evidence type="ECO:0000313" key="4">
    <source>
        <dbReference type="Proteomes" id="UP000320496"/>
    </source>
</evidence>
<dbReference type="EMBL" id="CP036275">
    <property type="protein sequence ID" value="QDU36918.1"/>
    <property type="molecule type" value="Genomic_DNA"/>
</dbReference>
<proteinExistence type="predicted"/>
<name>A0A517Z385_9PLAN</name>
<feature type="signal peptide" evidence="1">
    <location>
        <begin position="1"/>
        <end position="27"/>
    </location>
</feature>
<organism evidence="3 4">
    <name type="scientific">Maioricimonas rarisocia</name>
    <dbReference type="NCBI Taxonomy" id="2528026"/>
    <lineage>
        <taxon>Bacteria</taxon>
        <taxon>Pseudomonadati</taxon>
        <taxon>Planctomycetota</taxon>
        <taxon>Planctomycetia</taxon>
        <taxon>Planctomycetales</taxon>
        <taxon>Planctomycetaceae</taxon>
        <taxon>Maioricimonas</taxon>
    </lineage>
</organism>
<dbReference type="GO" id="GO:0008236">
    <property type="term" value="F:serine-type peptidase activity"/>
    <property type="evidence" value="ECO:0007669"/>
    <property type="project" value="InterPro"/>
</dbReference>
<reference evidence="3 4" key="1">
    <citation type="submission" date="2019-02" db="EMBL/GenBank/DDBJ databases">
        <title>Deep-cultivation of Planctomycetes and their phenomic and genomic characterization uncovers novel biology.</title>
        <authorList>
            <person name="Wiegand S."/>
            <person name="Jogler M."/>
            <person name="Boedeker C."/>
            <person name="Pinto D."/>
            <person name="Vollmers J."/>
            <person name="Rivas-Marin E."/>
            <person name="Kohn T."/>
            <person name="Peeters S.H."/>
            <person name="Heuer A."/>
            <person name="Rast P."/>
            <person name="Oberbeckmann S."/>
            <person name="Bunk B."/>
            <person name="Jeske O."/>
            <person name="Meyerdierks A."/>
            <person name="Storesund J.E."/>
            <person name="Kallscheuer N."/>
            <person name="Luecker S."/>
            <person name="Lage O.M."/>
            <person name="Pohl T."/>
            <person name="Merkel B.J."/>
            <person name="Hornburger P."/>
            <person name="Mueller R.-W."/>
            <person name="Bruemmer F."/>
            <person name="Labrenz M."/>
            <person name="Spormann A.M."/>
            <person name="Op den Camp H."/>
            <person name="Overmann J."/>
            <person name="Amann R."/>
            <person name="Jetten M.S.M."/>
            <person name="Mascher T."/>
            <person name="Medema M.H."/>
            <person name="Devos D.P."/>
            <person name="Kaster A.-K."/>
            <person name="Ovreas L."/>
            <person name="Rohde M."/>
            <person name="Galperin M.Y."/>
            <person name="Jogler C."/>
        </authorList>
    </citation>
    <scope>NUCLEOTIDE SEQUENCE [LARGE SCALE GENOMIC DNA]</scope>
    <source>
        <strain evidence="3 4">Mal4</strain>
    </source>
</reference>
<keyword evidence="1" id="KW-0732">Signal</keyword>
<evidence type="ECO:0000313" key="3">
    <source>
        <dbReference type="EMBL" id="QDU36918.1"/>
    </source>
</evidence>
<keyword evidence="4" id="KW-1185">Reference proteome</keyword>
<dbReference type="PANTHER" id="PTHR47381:SF3">
    <property type="entry name" value="ALPHA_BETA-HYDROLASES SUPERFAMILY PROTEIN"/>
    <property type="match status" value="1"/>
</dbReference>
<dbReference type="InterPro" id="IPR029058">
    <property type="entry name" value="AB_hydrolase_fold"/>
</dbReference>
<dbReference type="GO" id="GO:0006508">
    <property type="term" value="P:proteolysis"/>
    <property type="evidence" value="ECO:0007669"/>
    <property type="project" value="InterPro"/>
</dbReference>
<feature type="chain" id="PRO_5021807182" evidence="1">
    <location>
        <begin position="28"/>
        <end position="707"/>
    </location>
</feature>
<dbReference type="RefSeq" id="WP_231746727.1">
    <property type="nucleotide sequence ID" value="NZ_CP036275.1"/>
</dbReference>
<dbReference type="InterPro" id="IPR001375">
    <property type="entry name" value="Peptidase_S9_cat"/>
</dbReference>
<dbReference type="Proteomes" id="UP000320496">
    <property type="component" value="Chromosome"/>
</dbReference>
<accession>A0A517Z385</accession>
<sequence length="707" mass="80238" precursor="true">MPRIPTRATLTGCLALLLLTLSATLQADDAPAVDTSRGDDLVTDYFQRETRKLEEATFAGIETLEEWEAKREEFRGQLFEMLGLDPLPEKTPLEATITGTVDHDDFTVERVHFQSRPGLYVTGNLYVPKGLEGKAPAVLYVCGHGRVKKDGISYGNKTYYHYHGSWFARHGYVCLTIDTLQLGEIEGIHHGTYRHDMFWWNARGYTPAGVEAWNCIRALDYLQSRAEVDPDRLGVTGRSGGGAYSWWIAALDERIKVAVPVAGITNLKNHVIDGCVEGHCDCMFQVNTYRWDYPMIAALVAPRPLLISNTDKDGIFPLDGVVDVYMKVRPIYELYGKAGNLGLHITEGPHKDTQQLRVHAFQWMNRHLKGEEPLIDKPAVKYFEPEELRVFDELPNDEQNTSIHETFVAKAETPTIPQDEATWKEMREGWMSALREKSFRGFPEQSADDVPLKVLATETQDGVTLMHCEFMTQEHYPLPLYVAFPADTKPEDLDLTVLNVLDQQEWEEFVRTTRVGFPKMFADSQVSGEDADGWNEAKQMFGRFKWGMAYVAPRGIGPTEWSRDERERTHIRRRFMLLGQTADGMRVWDTVQAILALRQLDGISEVPLWLQGERNAAGWALYASLFSDDIARLDLWHLPKSHRDGPIFLNVLRFLDIPQAVAMAAESSQVVLYEEDRDAWAFPRAVADALDWGEEQVQVRTIKPAGN</sequence>
<dbReference type="KEGG" id="mri:Mal4_12190"/>